<dbReference type="Proteomes" id="UP000772434">
    <property type="component" value="Unassembled WGS sequence"/>
</dbReference>
<evidence type="ECO:0000256" key="1">
    <source>
        <dbReference type="SAM" id="MobiDB-lite"/>
    </source>
</evidence>
<reference evidence="3" key="1">
    <citation type="submission" date="2020-11" db="EMBL/GenBank/DDBJ databases">
        <authorList>
            <consortium name="DOE Joint Genome Institute"/>
            <person name="Ahrendt S."/>
            <person name="Riley R."/>
            <person name="Andreopoulos W."/>
            <person name="Labutti K."/>
            <person name="Pangilinan J."/>
            <person name="Ruiz-Duenas F.J."/>
            <person name="Barrasa J.M."/>
            <person name="Sanchez-Garcia M."/>
            <person name="Camarero S."/>
            <person name="Miyauchi S."/>
            <person name="Serrano A."/>
            <person name="Linde D."/>
            <person name="Babiker R."/>
            <person name="Drula E."/>
            <person name="Ayuso-Fernandez I."/>
            <person name="Pacheco R."/>
            <person name="Padilla G."/>
            <person name="Ferreira P."/>
            <person name="Barriuso J."/>
            <person name="Kellner H."/>
            <person name="Castanera R."/>
            <person name="Alfaro M."/>
            <person name="Ramirez L."/>
            <person name="Pisabarro A.G."/>
            <person name="Kuo A."/>
            <person name="Tritt A."/>
            <person name="Lipzen A."/>
            <person name="He G."/>
            <person name="Yan M."/>
            <person name="Ng V."/>
            <person name="Cullen D."/>
            <person name="Martin F."/>
            <person name="Rosso M.-N."/>
            <person name="Henrissat B."/>
            <person name="Hibbett D."/>
            <person name="Martinez A.T."/>
            <person name="Grigoriev I.V."/>
        </authorList>
    </citation>
    <scope>NUCLEOTIDE SEQUENCE</scope>
    <source>
        <strain evidence="3">AH 40177</strain>
    </source>
</reference>
<dbReference type="SUPFAM" id="SSF56112">
    <property type="entry name" value="Protein kinase-like (PK-like)"/>
    <property type="match status" value="1"/>
</dbReference>
<dbReference type="EMBL" id="JADNRY010000669">
    <property type="protein sequence ID" value="KAF9030416.1"/>
    <property type="molecule type" value="Genomic_DNA"/>
</dbReference>
<dbReference type="PROSITE" id="PS00109">
    <property type="entry name" value="PROTEIN_KINASE_TYR"/>
    <property type="match status" value="1"/>
</dbReference>
<dbReference type="InterPro" id="IPR008266">
    <property type="entry name" value="Tyr_kinase_AS"/>
</dbReference>
<name>A0A9P5TVL7_9AGAR</name>
<dbReference type="AlphaFoldDB" id="A0A9P5TVL7"/>
<feature type="domain" description="Fungal-type protein kinase" evidence="2">
    <location>
        <begin position="133"/>
        <end position="337"/>
    </location>
</feature>
<dbReference type="GO" id="GO:0004672">
    <property type="term" value="F:protein kinase activity"/>
    <property type="evidence" value="ECO:0007669"/>
    <property type="project" value="InterPro"/>
</dbReference>
<feature type="region of interest" description="Disordered" evidence="1">
    <location>
        <begin position="1"/>
        <end position="20"/>
    </location>
</feature>
<dbReference type="PANTHER" id="PTHR38248">
    <property type="entry name" value="FUNK1 6"/>
    <property type="match status" value="1"/>
</dbReference>
<dbReference type="OrthoDB" id="5592585at2759"/>
<keyword evidence="4" id="KW-1185">Reference proteome</keyword>
<dbReference type="Gene3D" id="1.10.510.10">
    <property type="entry name" value="Transferase(Phosphotransferase) domain 1"/>
    <property type="match status" value="1"/>
</dbReference>
<dbReference type="Pfam" id="PF17667">
    <property type="entry name" value="Pkinase_fungal"/>
    <property type="match status" value="2"/>
</dbReference>
<dbReference type="InterPro" id="IPR040976">
    <property type="entry name" value="Pkinase_fungal"/>
</dbReference>
<evidence type="ECO:0000313" key="4">
    <source>
        <dbReference type="Proteomes" id="UP000772434"/>
    </source>
</evidence>
<evidence type="ECO:0000313" key="3">
    <source>
        <dbReference type="EMBL" id="KAF9030416.1"/>
    </source>
</evidence>
<protein>
    <recommendedName>
        <fullName evidence="2">Fungal-type protein kinase domain-containing protein</fullName>
    </recommendedName>
</protein>
<comment type="caution">
    <text evidence="3">The sequence shown here is derived from an EMBL/GenBank/DDBJ whole genome shotgun (WGS) entry which is preliminary data.</text>
</comment>
<accession>A0A9P5TVL7</accession>
<evidence type="ECO:0000259" key="2">
    <source>
        <dbReference type="Pfam" id="PF17667"/>
    </source>
</evidence>
<proteinExistence type="predicted"/>
<dbReference type="InterPro" id="IPR011009">
    <property type="entry name" value="Kinase-like_dom_sf"/>
</dbReference>
<dbReference type="PANTHER" id="PTHR38248:SF2">
    <property type="entry name" value="FUNK1 11"/>
    <property type="match status" value="1"/>
</dbReference>
<gene>
    <name evidence="3" type="ORF">BDP27DRAFT_1409957</name>
</gene>
<organism evidence="3 4">
    <name type="scientific">Rhodocollybia butyracea</name>
    <dbReference type="NCBI Taxonomy" id="206335"/>
    <lineage>
        <taxon>Eukaryota</taxon>
        <taxon>Fungi</taxon>
        <taxon>Dikarya</taxon>
        <taxon>Basidiomycota</taxon>
        <taxon>Agaricomycotina</taxon>
        <taxon>Agaricomycetes</taxon>
        <taxon>Agaricomycetidae</taxon>
        <taxon>Agaricales</taxon>
        <taxon>Marasmiineae</taxon>
        <taxon>Omphalotaceae</taxon>
        <taxon>Rhodocollybia</taxon>
    </lineage>
</organism>
<sequence length="635" mass="72757">MPPLTPRKCLHEPEPASTPIHNRATTMHGATSSHYVLDRAHRVTEKEMRDKYEKIDMRNFLDLLPEAKGMLAVKYDALVNIAQMKAEMQQYAPFITAMKDYLSPEWVLINTSNHCDASSFSAKYFSLSAIKPDIGLYEASKYNLDSTTNSASVELFGEFKVKKHDDPFPPAKTLPESAKDTRGQITLYLNAIQAAQQRTHVFLFFILRDQCRLFCHSRAGTQYTDPFNHDVTMLPSRSFASIQFTKKSLREVDVVYRVVVNLCTLYVYQPFTTTHLYPVGQGTHCFVAFDHENQRLVLLKDFWRNWKYDSEYETYKALECKGVSHVPHALAGEDIAGRFQQTKIISDALQAHYEAYRKAGVLHRDISSRNIIFFKSCGYLIDWERSIKVTGIPPAARTTERTGTWQFMSIKLLEDPDSPHQVRDDLKSFFYVMLFMANRYASAPLTSIHMRAYRNNKFSWTGALNAFREGATGKRDTIGPGRILWGWNTLHFQKLINEIVIAVCVLYCPPEDLNVMFSPELLTAEQNLESHEYMITCFSNALRDESWRATSPDWAEQEMATQFQSTEVICKKLKTGAEYEQFVTTRTEYYDIDSKEDSKEASGCAARKGSTRCLLLPLVKPRSLGIITIWVDEEG</sequence>
<feature type="domain" description="Fungal-type protein kinase" evidence="2">
    <location>
        <begin position="345"/>
        <end position="436"/>
    </location>
</feature>